<organism evidence="2 3">
    <name type="scientific">Methylophilus luteus</name>
    <dbReference type="NCBI Taxonomy" id="640108"/>
    <lineage>
        <taxon>Bacteria</taxon>
        <taxon>Pseudomonadati</taxon>
        <taxon>Pseudomonadota</taxon>
        <taxon>Betaproteobacteria</taxon>
        <taxon>Nitrosomonadales</taxon>
        <taxon>Methylophilaceae</taxon>
        <taxon>Methylophilus</taxon>
    </lineage>
</organism>
<keyword evidence="1" id="KW-0812">Transmembrane</keyword>
<sequence length="84" mass="9470">MVSSSKSRLALKRQLLFALLMSLVTVNIVSIAILLIHGVPLALLFEKWLTSIVVAWPIVFISILLVAPWLLRLTERLVKDHDQP</sequence>
<accession>A0ABW3F6Y2</accession>
<dbReference type="EMBL" id="JBHTKB010000001">
    <property type="protein sequence ID" value="MFD0913080.1"/>
    <property type="molecule type" value="Genomic_DNA"/>
</dbReference>
<dbReference type="Pfam" id="PF11391">
    <property type="entry name" value="DUF2798"/>
    <property type="match status" value="1"/>
</dbReference>
<evidence type="ECO:0000313" key="3">
    <source>
        <dbReference type="Proteomes" id="UP001597128"/>
    </source>
</evidence>
<evidence type="ECO:0000256" key="1">
    <source>
        <dbReference type="SAM" id="Phobius"/>
    </source>
</evidence>
<keyword evidence="3" id="KW-1185">Reference proteome</keyword>
<gene>
    <name evidence="2" type="ORF">ACFQ1Z_05925</name>
</gene>
<dbReference type="Proteomes" id="UP001597128">
    <property type="component" value="Unassembled WGS sequence"/>
</dbReference>
<comment type="caution">
    <text evidence="2">The sequence shown here is derived from an EMBL/GenBank/DDBJ whole genome shotgun (WGS) entry which is preliminary data.</text>
</comment>
<reference evidence="3" key="1">
    <citation type="journal article" date="2019" name="Int. J. Syst. Evol. Microbiol.">
        <title>The Global Catalogue of Microorganisms (GCM) 10K type strain sequencing project: providing services to taxonomists for standard genome sequencing and annotation.</title>
        <authorList>
            <consortium name="The Broad Institute Genomics Platform"/>
            <consortium name="The Broad Institute Genome Sequencing Center for Infectious Disease"/>
            <person name="Wu L."/>
            <person name="Ma J."/>
        </authorList>
    </citation>
    <scope>NUCLEOTIDE SEQUENCE [LARGE SCALE GENOMIC DNA]</scope>
    <source>
        <strain evidence="3">CCUG 58412</strain>
    </source>
</reference>
<keyword evidence="1" id="KW-0472">Membrane</keyword>
<dbReference type="InterPro" id="IPR021529">
    <property type="entry name" value="DUF2798"/>
</dbReference>
<feature type="transmembrane region" description="Helical" evidence="1">
    <location>
        <begin position="15"/>
        <end position="36"/>
    </location>
</feature>
<evidence type="ECO:0000313" key="2">
    <source>
        <dbReference type="EMBL" id="MFD0913080.1"/>
    </source>
</evidence>
<name>A0ABW3F6Y2_9PROT</name>
<feature type="transmembrane region" description="Helical" evidence="1">
    <location>
        <begin position="48"/>
        <end position="71"/>
    </location>
</feature>
<proteinExistence type="predicted"/>
<keyword evidence="1" id="KW-1133">Transmembrane helix</keyword>
<protein>
    <submittedName>
        <fullName evidence="2">DUF2798 domain-containing protein</fullName>
    </submittedName>
</protein>
<dbReference type="RefSeq" id="WP_379056336.1">
    <property type="nucleotide sequence ID" value="NZ_JBHTKB010000001.1"/>
</dbReference>